<evidence type="ECO:0000313" key="2">
    <source>
        <dbReference type="EMBL" id="KAK0410068.1"/>
    </source>
</evidence>
<feature type="region of interest" description="Disordered" evidence="1">
    <location>
        <begin position="91"/>
        <end position="198"/>
    </location>
</feature>
<sequence length="198" mass="21133">MEGARASFMTCHVNLTAAKTSFALQKCVGERRAEGKASSHSCENLLKEPSDVYICKNCSSDEMVGYGSLYSTNPFSSTSALTVLSSSTETTTSVAWRSQGPRTHGVPGRPGAPRGDDEDDRGEAEVLQRADCPSSKDDLSEPLASGGLPRCVPLSEGDDEVEVLQQRGPAALDEEGLGKPRNHHRPSESAQVRLLVVN</sequence>
<gene>
    <name evidence="2" type="ORF">QR680_004924</name>
</gene>
<dbReference type="Proteomes" id="UP001175271">
    <property type="component" value="Unassembled WGS sequence"/>
</dbReference>
<reference evidence="2" key="1">
    <citation type="submission" date="2023-06" db="EMBL/GenBank/DDBJ databases">
        <title>Genomic analysis of the entomopathogenic nematode Steinernema hermaphroditum.</title>
        <authorList>
            <person name="Schwarz E.M."/>
            <person name="Heppert J.K."/>
            <person name="Baniya A."/>
            <person name="Schwartz H.T."/>
            <person name="Tan C.-H."/>
            <person name="Antoshechkin I."/>
            <person name="Sternberg P.W."/>
            <person name="Goodrich-Blair H."/>
            <person name="Dillman A.R."/>
        </authorList>
    </citation>
    <scope>NUCLEOTIDE SEQUENCE</scope>
    <source>
        <strain evidence="2">PS9179</strain>
        <tissue evidence="2">Whole animal</tissue>
    </source>
</reference>
<protein>
    <submittedName>
        <fullName evidence="2">Uncharacterized protein</fullName>
    </submittedName>
</protein>
<proteinExistence type="predicted"/>
<evidence type="ECO:0000313" key="3">
    <source>
        <dbReference type="Proteomes" id="UP001175271"/>
    </source>
</evidence>
<accession>A0AA39HSG7</accession>
<evidence type="ECO:0000256" key="1">
    <source>
        <dbReference type="SAM" id="MobiDB-lite"/>
    </source>
</evidence>
<name>A0AA39HSG7_9BILA</name>
<feature type="compositionally biased region" description="Basic and acidic residues" evidence="1">
    <location>
        <begin position="123"/>
        <end position="139"/>
    </location>
</feature>
<dbReference type="AlphaFoldDB" id="A0AA39HSG7"/>
<dbReference type="EMBL" id="JAUCMV010000003">
    <property type="protein sequence ID" value="KAK0410068.1"/>
    <property type="molecule type" value="Genomic_DNA"/>
</dbReference>
<organism evidence="2 3">
    <name type="scientific">Steinernema hermaphroditum</name>
    <dbReference type="NCBI Taxonomy" id="289476"/>
    <lineage>
        <taxon>Eukaryota</taxon>
        <taxon>Metazoa</taxon>
        <taxon>Ecdysozoa</taxon>
        <taxon>Nematoda</taxon>
        <taxon>Chromadorea</taxon>
        <taxon>Rhabditida</taxon>
        <taxon>Tylenchina</taxon>
        <taxon>Panagrolaimomorpha</taxon>
        <taxon>Strongyloidoidea</taxon>
        <taxon>Steinernematidae</taxon>
        <taxon>Steinernema</taxon>
    </lineage>
</organism>
<comment type="caution">
    <text evidence="2">The sequence shown here is derived from an EMBL/GenBank/DDBJ whole genome shotgun (WGS) entry which is preliminary data.</text>
</comment>
<keyword evidence="3" id="KW-1185">Reference proteome</keyword>